<evidence type="ECO:0000313" key="14">
    <source>
        <dbReference type="Proteomes" id="UP001152300"/>
    </source>
</evidence>
<keyword evidence="5" id="KW-0249">Electron transport</keyword>
<evidence type="ECO:0000256" key="4">
    <source>
        <dbReference type="ARBA" id="ARBA00022692"/>
    </source>
</evidence>
<keyword evidence="3" id="KW-0813">Transport</keyword>
<evidence type="ECO:0000256" key="8">
    <source>
        <dbReference type="ARBA" id="ARBA00023065"/>
    </source>
</evidence>
<dbReference type="SUPFAM" id="SSF52343">
    <property type="entry name" value="Ferredoxin reductase-like, C-terminal NADP-linked domain"/>
    <property type="match status" value="1"/>
</dbReference>
<keyword evidence="10" id="KW-0325">Glycoprotein</keyword>
<feature type="transmembrane region" description="Helical" evidence="11">
    <location>
        <begin position="67"/>
        <end position="85"/>
    </location>
</feature>
<dbReference type="InterPro" id="IPR013112">
    <property type="entry name" value="FAD-bd_8"/>
</dbReference>
<evidence type="ECO:0000256" key="2">
    <source>
        <dbReference type="ARBA" id="ARBA00006278"/>
    </source>
</evidence>
<dbReference type="AlphaFoldDB" id="A0A9X0AIS5"/>
<keyword evidence="4 11" id="KW-0812">Transmembrane</keyword>
<dbReference type="PANTHER" id="PTHR32361:SF9">
    <property type="entry name" value="FERRIC REDUCTASE TRANSMEMBRANE COMPONENT 3-RELATED"/>
    <property type="match status" value="1"/>
</dbReference>
<dbReference type="Pfam" id="PF08030">
    <property type="entry name" value="NAD_binding_6"/>
    <property type="match status" value="1"/>
</dbReference>
<dbReference type="EMBL" id="JAPEIS010000008">
    <property type="protein sequence ID" value="KAJ8063577.1"/>
    <property type="molecule type" value="Genomic_DNA"/>
</dbReference>
<dbReference type="Pfam" id="PF01794">
    <property type="entry name" value="Ferric_reduct"/>
    <property type="match status" value="1"/>
</dbReference>
<keyword evidence="14" id="KW-1185">Reference proteome</keyword>
<dbReference type="PROSITE" id="PS51384">
    <property type="entry name" value="FAD_FR"/>
    <property type="match status" value="1"/>
</dbReference>
<feature type="transmembrane region" description="Helical" evidence="11">
    <location>
        <begin position="198"/>
        <end position="217"/>
    </location>
</feature>
<evidence type="ECO:0000256" key="1">
    <source>
        <dbReference type="ARBA" id="ARBA00004141"/>
    </source>
</evidence>
<keyword evidence="6 11" id="KW-1133">Transmembrane helix</keyword>
<accession>A0A9X0AIS5</accession>
<evidence type="ECO:0000256" key="11">
    <source>
        <dbReference type="SAM" id="Phobius"/>
    </source>
</evidence>
<keyword evidence="7" id="KW-0560">Oxidoreductase</keyword>
<dbReference type="Gene3D" id="3.40.50.80">
    <property type="entry name" value="Nucleotide-binding domain of ferredoxin-NADP reductase (FNR) module"/>
    <property type="match status" value="1"/>
</dbReference>
<dbReference type="CDD" id="cd06186">
    <property type="entry name" value="NOX_Duox_like_FAD_NADP"/>
    <property type="match status" value="1"/>
</dbReference>
<feature type="transmembrane region" description="Helical" evidence="11">
    <location>
        <begin position="268"/>
        <end position="290"/>
    </location>
</feature>
<keyword evidence="9 11" id="KW-0472">Membrane</keyword>
<dbReference type="PANTHER" id="PTHR32361">
    <property type="entry name" value="FERRIC/CUPRIC REDUCTASE TRANSMEMBRANE COMPONENT"/>
    <property type="match status" value="1"/>
</dbReference>
<organism evidence="13 14">
    <name type="scientific">Sclerotinia nivalis</name>
    <dbReference type="NCBI Taxonomy" id="352851"/>
    <lineage>
        <taxon>Eukaryota</taxon>
        <taxon>Fungi</taxon>
        <taxon>Dikarya</taxon>
        <taxon>Ascomycota</taxon>
        <taxon>Pezizomycotina</taxon>
        <taxon>Leotiomycetes</taxon>
        <taxon>Helotiales</taxon>
        <taxon>Sclerotiniaceae</taxon>
        <taxon>Sclerotinia</taxon>
    </lineage>
</organism>
<dbReference type="GO" id="GO:0005886">
    <property type="term" value="C:plasma membrane"/>
    <property type="evidence" value="ECO:0007669"/>
    <property type="project" value="TreeGrafter"/>
</dbReference>
<dbReference type="InterPro" id="IPR013121">
    <property type="entry name" value="Fe_red_NAD-bd_6"/>
</dbReference>
<sequence>MNSNTHHPHTPLSEWISNNFQNVIIHTTSHISTIDNSETNPITEPPEPDLQKLIDGALFNEKIINTYPWTILGIVLVISGIHWFGKIIRWRRRVLWRGEERYSDDELDDEVSKMIREDVTDYGSASASSSGSSTLGSNTPSIKLNDGDEHIPLLANPLPKNNPSNRITIISHIKAFLLYQPRPIPYFNKVLPSNGSSIFILSFLALSIFYTFYNIPFSAFEASVLGDRAGLVFGVNLPLLYILGAKNQPLKILTGVSYESLNIIHRRLGELIMVAALIHADGMFMMWYMFLKPFSGWTIWDFLTHPCIYLGLLALFTYKSLYVTSLASFRQRWYELFLGLHVVLQAAALIILYFHHRGARTYVLWALVIFLVDRLVYRLCAKSIMAEAKVSIFPNNETILLTFHLPKTTSTILSQTLGHSISSGWKATDHIFLTIPSLGLTHALQAHPFTIASPAPHPSTKTSTLTLLIRARSGFSADLLRAAQLKNTLKCRLDGPYGSSHARSLLSDSDLAILIAGGSGIAVTWPIIHHLLAISEENEDTEDGRIVKGKRRIVMIWIIHKREHLEWVDVGEREDLERRGVEIIIPGATMEVGRPDLEGLMEVVVDGVDGRMIKRLNNANIKTWKHEKKSKKGIGVVVSGPDGLNRTINNKCAEFVKEGRDLQVTVEKFGW</sequence>
<proteinExistence type="inferred from homology"/>
<reference evidence="13" key="1">
    <citation type="submission" date="2022-11" db="EMBL/GenBank/DDBJ databases">
        <title>Genome Resource of Sclerotinia nivalis Strain SnTB1, a Plant Pathogen Isolated from American Ginseng.</title>
        <authorList>
            <person name="Fan S."/>
        </authorList>
    </citation>
    <scope>NUCLEOTIDE SEQUENCE</scope>
    <source>
        <strain evidence="13">SnTB1</strain>
    </source>
</reference>
<dbReference type="OrthoDB" id="17725at2759"/>
<evidence type="ECO:0000313" key="13">
    <source>
        <dbReference type="EMBL" id="KAJ8063577.1"/>
    </source>
</evidence>
<comment type="subcellular location">
    <subcellularLocation>
        <location evidence="1">Membrane</location>
        <topology evidence="1">Multi-pass membrane protein</topology>
    </subcellularLocation>
</comment>
<dbReference type="GO" id="GO:0015677">
    <property type="term" value="P:copper ion import"/>
    <property type="evidence" value="ECO:0007669"/>
    <property type="project" value="TreeGrafter"/>
</dbReference>
<evidence type="ECO:0000256" key="6">
    <source>
        <dbReference type="ARBA" id="ARBA00022989"/>
    </source>
</evidence>
<name>A0A9X0AIS5_9HELO</name>
<dbReference type="GO" id="GO:0000293">
    <property type="term" value="F:ferric-chelate reductase activity"/>
    <property type="evidence" value="ECO:0007669"/>
    <property type="project" value="UniProtKB-ARBA"/>
</dbReference>
<dbReference type="Pfam" id="PF08022">
    <property type="entry name" value="FAD_binding_8"/>
    <property type="match status" value="1"/>
</dbReference>
<evidence type="ECO:0000256" key="5">
    <source>
        <dbReference type="ARBA" id="ARBA00022982"/>
    </source>
</evidence>
<gene>
    <name evidence="13" type="ORF">OCU04_007446</name>
</gene>
<feature type="domain" description="FAD-binding FR-type" evidence="12">
    <location>
        <begin position="374"/>
        <end position="503"/>
    </location>
</feature>
<evidence type="ECO:0000256" key="3">
    <source>
        <dbReference type="ARBA" id="ARBA00022448"/>
    </source>
</evidence>
<comment type="caution">
    <text evidence="13">The sequence shown here is derived from an EMBL/GenBank/DDBJ whole genome shotgun (WGS) entry which is preliminary data.</text>
</comment>
<dbReference type="GO" id="GO:0006826">
    <property type="term" value="P:iron ion transport"/>
    <property type="evidence" value="ECO:0007669"/>
    <property type="project" value="TreeGrafter"/>
</dbReference>
<dbReference type="InterPro" id="IPR039261">
    <property type="entry name" value="FNR_nucleotide-bd"/>
</dbReference>
<keyword evidence="8" id="KW-0406">Ion transport</keyword>
<evidence type="ECO:0000256" key="7">
    <source>
        <dbReference type="ARBA" id="ARBA00023002"/>
    </source>
</evidence>
<evidence type="ECO:0000256" key="10">
    <source>
        <dbReference type="ARBA" id="ARBA00023180"/>
    </source>
</evidence>
<evidence type="ECO:0000256" key="9">
    <source>
        <dbReference type="ARBA" id="ARBA00023136"/>
    </source>
</evidence>
<feature type="transmembrane region" description="Helical" evidence="11">
    <location>
        <begin position="229"/>
        <end position="247"/>
    </location>
</feature>
<dbReference type="InterPro" id="IPR013130">
    <property type="entry name" value="Fe3_Rdtase_TM_dom"/>
</dbReference>
<dbReference type="SFLD" id="SFLDG01168">
    <property type="entry name" value="Ferric_reductase_subgroup_(FRE"/>
    <property type="match status" value="1"/>
</dbReference>
<dbReference type="InterPro" id="IPR017927">
    <property type="entry name" value="FAD-bd_FR_type"/>
</dbReference>
<dbReference type="GO" id="GO:0006879">
    <property type="term" value="P:intracellular iron ion homeostasis"/>
    <property type="evidence" value="ECO:0007669"/>
    <property type="project" value="TreeGrafter"/>
</dbReference>
<feature type="transmembrane region" description="Helical" evidence="11">
    <location>
        <begin position="302"/>
        <end position="321"/>
    </location>
</feature>
<dbReference type="Proteomes" id="UP001152300">
    <property type="component" value="Unassembled WGS sequence"/>
</dbReference>
<dbReference type="InterPro" id="IPR051410">
    <property type="entry name" value="Ferric/Cupric_Reductase"/>
</dbReference>
<feature type="transmembrane region" description="Helical" evidence="11">
    <location>
        <begin position="333"/>
        <end position="356"/>
    </location>
</feature>
<comment type="similarity">
    <text evidence="2">Belongs to the ferric reductase (FRE) family.</text>
</comment>
<dbReference type="SFLD" id="SFLDS00052">
    <property type="entry name" value="Ferric_Reductase_Domain"/>
    <property type="match status" value="1"/>
</dbReference>
<evidence type="ECO:0000259" key="12">
    <source>
        <dbReference type="PROSITE" id="PS51384"/>
    </source>
</evidence>
<protein>
    <recommendedName>
        <fullName evidence="12">FAD-binding FR-type domain-containing protein</fullName>
    </recommendedName>
</protein>